<dbReference type="PATRIC" id="fig|98804.3.peg.289"/>
<dbReference type="InterPro" id="IPR027417">
    <property type="entry name" value="P-loop_NTPase"/>
</dbReference>
<keyword evidence="1" id="KW-0547">Nucleotide-binding</keyword>
<evidence type="ECO:0000259" key="3">
    <source>
        <dbReference type="Pfam" id="PF13538"/>
    </source>
</evidence>
<dbReference type="InterPro" id="IPR027785">
    <property type="entry name" value="UvrD-like_helicase_C"/>
</dbReference>
<organism evidence="4 5">
    <name type="scientific">Buchnera aphidicola subsp. Tuberolachnus salignus</name>
    <dbReference type="NCBI Taxonomy" id="98804"/>
    <lineage>
        <taxon>Bacteria</taxon>
        <taxon>Pseudomonadati</taxon>
        <taxon>Pseudomonadota</taxon>
        <taxon>Gammaproteobacteria</taxon>
        <taxon>Enterobacterales</taxon>
        <taxon>Erwiniaceae</taxon>
        <taxon>Buchnera</taxon>
    </lineage>
</organism>
<feature type="domain" description="UvrD-like helicase C-terminal" evidence="3">
    <location>
        <begin position="533"/>
        <end position="579"/>
    </location>
</feature>
<dbReference type="Pfam" id="PF13538">
    <property type="entry name" value="UvrD_C_2"/>
    <property type="match status" value="1"/>
</dbReference>
<dbReference type="GO" id="GO:0008854">
    <property type="term" value="F:exodeoxyribonuclease V activity"/>
    <property type="evidence" value="ECO:0007669"/>
    <property type="project" value="UniProtKB-EC"/>
</dbReference>
<protein>
    <submittedName>
        <fullName evidence="4">RecBCD enzyme subunit RecD</fullName>
        <ecNumber evidence="4">3.1.11.5</ecNumber>
    </submittedName>
</protein>
<dbReference type="GO" id="GO:0006310">
    <property type="term" value="P:DNA recombination"/>
    <property type="evidence" value="ECO:0007669"/>
    <property type="project" value="InterPro"/>
</dbReference>
<dbReference type="InterPro" id="IPR050534">
    <property type="entry name" value="Coronavir_polyprotein_1ab"/>
</dbReference>
<proteinExistence type="predicted"/>
<keyword evidence="5" id="KW-1185">Reference proteome</keyword>
<dbReference type="RefSeq" id="WP_075472785.1">
    <property type="nucleotide sequence ID" value="NZ_CP135003.1"/>
</dbReference>
<dbReference type="AlphaFoldDB" id="A0A160SZ05"/>
<evidence type="ECO:0000256" key="1">
    <source>
        <dbReference type="ARBA" id="ARBA00022741"/>
    </source>
</evidence>
<dbReference type="GO" id="GO:0003678">
    <property type="term" value="F:DNA helicase activity"/>
    <property type="evidence" value="ECO:0007669"/>
    <property type="project" value="UniProtKB-ARBA"/>
</dbReference>
<dbReference type="GO" id="GO:0006302">
    <property type="term" value="P:double-strand break repair"/>
    <property type="evidence" value="ECO:0007669"/>
    <property type="project" value="InterPro"/>
</dbReference>
<dbReference type="GO" id="GO:0009338">
    <property type="term" value="C:exodeoxyribonuclease V complex"/>
    <property type="evidence" value="ECO:0007669"/>
    <property type="project" value="InterPro"/>
</dbReference>
<dbReference type="NCBIfam" id="TIGR01447">
    <property type="entry name" value="recD"/>
    <property type="match status" value="1"/>
</dbReference>
<dbReference type="GO" id="GO:0005524">
    <property type="term" value="F:ATP binding"/>
    <property type="evidence" value="ECO:0007669"/>
    <property type="project" value="UniProtKB-KW"/>
</dbReference>
<dbReference type="Proteomes" id="UP000243633">
    <property type="component" value="Chromosome 1"/>
</dbReference>
<sequence>MNLTKEKILKILEKVKNKKIIQEIDFYCFKNLISYFSIQNLLILLILNHAIHYGHTCLPIKYFFTNHLLQKKIVQLKKFWELFKNLEFWKKKKQKKIPYIIKKNMVYLFRYWEIEKNIIFFLKRTNPNYLNKIKKFKKEYQNICKNFLDSQQKISLGILLLNKISFLIGGPGTGKTTLIAYFLMIIIKTKTRPLHIALTALTGKATFQLYETIQTFFFKKKKYNFKKKNFIYSMTLHKLLDKKENSLNKLKIIQKKKIDILIIDESSMIDIQMMSLICKKISKKTKIIFLGDINQLPPIEMASILKEICFKACNQYNKKFSQHLYNLTNEKVIISKNISFQNLKNSITILKKNYRFKENKQIIYITKILEEKKKITLNNLNYFKNTQNFLYKNIKTSKCFYKMLKKIKKLYKKHWKYIKKSKNIKEILRNFHKKRILCVTNEGYFGTIFLNNFLDNYFYEKYTQIKKYNKKINKIWYHGKVIIITKNNTKLKLFNGTIGICLIHKKKYKIFFYSENNSLIFYDPFLITNFKSAWVITIHKSQGSEFNQIILIFPNYHTNLLTKELFYTAITRTKKKILIYINPKILLKTLNTTQKKYSGIHQYI</sequence>
<keyword evidence="2" id="KW-0067">ATP-binding</keyword>
<dbReference type="Pfam" id="PF13245">
    <property type="entry name" value="AAA_19"/>
    <property type="match status" value="1"/>
</dbReference>
<accession>A0A160SZ05</accession>
<dbReference type="PANTHER" id="PTHR43788:SF6">
    <property type="entry name" value="DNA HELICASE B"/>
    <property type="match status" value="1"/>
</dbReference>
<dbReference type="EC" id="3.1.11.5" evidence="4"/>
<dbReference type="STRING" id="98804.BTSPAZIEG_0306"/>
<dbReference type="Gene3D" id="3.40.50.300">
    <property type="entry name" value="P-loop containing nucleotide triphosphate hydrolases"/>
    <property type="match status" value="2"/>
</dbReference>
<evidence type="ECO:0000313" key="5">
    <source>
        <dbReference type="Proteomes" id="UP000243633"/>
    </source>
</evidence>
<name>A0A160SZ05_BUCTT</name>
<dbReference type="InterPro" id="IPR006344">
    <property type="entry name" value="RecD"/>
</dbReference>
<dbReference type="OrthoDB" id="9803432at2"/>
<keyword evidence="4" id="KW-0378">Hydrolase</keyword>
<reference evidence="5" key="1">
    <citation type="submission" date="2015-10" db="EMBL/GenBank/DDBJ databases">
        <authorList>
            <person name="Manzano-Marin A."/>
            <person name="Manzano-Marin A."/>
        </authorList>
    </citation>
    <scope>NUCLEOTIDE SEQUENCE [LARGE SCALE GENOMIC DNA]</scope>
    <source>
        <strain evidence="5">BTs</strain>
    </source>
</reference>
<evidence type="ECO:0000256" key="2">
    <source>
        <dbReference type="ARBA" id="ARBA00022840"/>
    </source>
</evidence>
<dbReference type="PANTHER" id="PTHR43788">
    <property type="entry name" value="DNA2/NAM7 HELICASE FAMILY MEMBER"/>
    <property type="match status" value="1"/>
</dbReference>
<dbReference type="EMBL" id="LN890285">
    <property type="protein sequence ID" value="CUR53271.1"/>
    <property type="molecule type" value="Genomic_DNA"/>
</dbReference>
<gene>
    <name evidence="4" type="primary">recD</name>
    <name evidence="4" type="ORF">BTSPAZIEG_0306</name>
</gene>
<evidence type="ECO:0000313" key="4">
    <source>
        <dbReference type="EMBL" id="CUR53271.1"/>
    </source>
</evidence>
<dbReference type="SUPFAM" id="SSF52540">
    <property type="entry name" value="P-loop containing nucleoside triphosphate hydrolases"/>
    <property type="match status" value="2"/>
</dbReference>
<dbReference type="CDD" id="cd18809">
    <property type="entry name" value="SF1_C_RecD"/>
    <property type="match status" value="1"/>
</dbReference>